<sequence>MARQVVNTAMVICGLIPVALSGCSEEKAERLLNSQTYSFVGVFENPHNNDLLEFKDAKVTFITENQLDFTKPFEVKDNYLTIQMRNSSKEKREDIVMRIHGNAEVLTCNVCAKYQLSSTWQKRDFTPLPREVVK</sequence>
<dbReference type="AlphaFoldDB" id="E8LTE7"/>
<dbReference type="PROSITE" id="PS51257">
    <property type="entry name" value="PROKAR_LIPOPROTEIN"/>
    <property type="match status" value="1"/>
</dbReference>
<name>E8LTE7_9VIBR</name>
<evidence type="ECO:0000313" key="1">
    <source>
        <dbReference type="EMBL" id="EGA66040.1"/>
    </source>
</evidence>
<comment type="caution">
    <text evidence="1">The sequence shown here is derived from an EMBL/GenBank/DDBJ whole genome shotgun (WGS) entry which is preliminary data.</text>
</comment>
<evidence type="ECO:0000313" key="2">
    <source>
        <dbReference type="Proteomes" id="UP000004371"/>
    </source>
</evidence>
<keyword evidence="1" id="KW-0449">Lipoprotein</keyword>
<dbReference type="EMBL" id="AEVS01000051">
    <property type="protein sequence ID" value="EGA66040.1"/>
    <property type="molecule type" value="Genomic_DNA"/>
</dbReference>
<dbReference type="OrthoDB" id="5900690at2"/>
<dbReference type="Proteomes" id="UP000004371">
    <property type="component" value="Unassembled WGS sequence"/>
</dbReference>
<organism evidence="1 2">
    <name type="scientific">Vibrio brasiliensis LMG 20546</name>
    <dbReference type="NCBI Taxonomy" id="945543"/>
    <lineage>
        <taxon>Bacteria</taxon>
        <taxon>Pseudomonadati</taxon>
        <taxon>Pseudomonadota</taxon>
        <taxon>Gammaproteobacteria</taxon>
        <taxon>Vibrionales</taxon>
        <taxon>Vibrionaceae</taxon>
        <taxon>Vibrio</taxon>
        <taxon>Vibrio oreintalis group</taxon>
    </lineage>
</organism>
<dbReference type="eggNOG" id="ENOG5031NFW">
    <property type="taxonomic scope" value="Bacteria"/>
</dbReference>
<keyword evidence="2" id="KW-1185">Reference proteome</keyword>
<dbReference type="STRING" id="945543.VIBR0546_12017"/>
<gene>
    <name evidence="1" type="ORF">VIBR0546_12017</name>
</gene>
<dbReference type="RefSeq" id="WP_006879097.1">
    <property type="nucleotide sequence ID" value="NZ_AEVS01000051.1"/>
</dbReference>
<reference evidence="1 2" key="1">
    <citation type="journal article" date="2012" name="Int. J. Syst. Evol. Microbiol.">
        <title>Vibrio caribbeanicus sp. nov., isolated from the marine sponge Scleritoderma cyanea.</title>
        <authorList>
            <person name="Hoffmann M."/>
            <person name="Monday S.R."/>
            <person name="Allard M.W."/>
            <person name="Strain E.A."/>
            <person name="Whittaker P."/>
            <person name="Naum M."/>
            <person name="McCarthy P.J."/>
            <person name="Lopez J.V."/>
            <person name="Fischer M."/>
            <person name="Brown E.W."/>
        </authorList>
    </citation>
    <scope>NUCLEOTIDE SEQUENCE [LARGE SCALE GENOMIC DNA]</scope>
    <source>
        <strain evidence="1 2">LMG 20546</strain>
    </source>
</reference>
<protein>
    <submittedName>
        <fullName evidence="1">Putative lipoprotein</fullName>
    </submittedName>
</protein>
<proteinExistence type="predicted"/>
<accession>E8LTE7</accession>